<keyword evidence="1" id="KW-0812">Transmembrane</keyword>
<dbReference type="AlphaFoldDB" id="A0A4P9Y8Q4"/>
<name>A0A4P9Y8Q4_ROZAC</name>
<keyword evidence="1" id="KW-0472">Membrane</keyword>
<dbReference type="Proteomes" id="UP000281549">
    <property type="component" value="Unassembled WGS sequence"/>
</dbReference>
<keyword evidence="1" id="KW-1133">Transmembrane helix</keyword>
<accession>A0A4P9Y8Q4</accession>
<feature type="transmembrane region" description="Helical" evidence="1">
    <location>
        <begin position="7"/>
        <end position="26"/>
    </location>
</feature>
<protein>
    <submittedName>
        <fullName evidence="2">Uncharacterized protein</fullName>
    </submittedName>
</protein>
<organism evidence="2 3">
    <name type="scientific">Rozella allomycis (strain CSF55)</name>
    <dbReference type="NCBI Taxonomy" id="988480"/>
    <lineage>
        <taxon>Eukaryota</taxon>
        <taxon>Fungi</taxon>
        <taxon>Fungi incertae sedis</taxon>
        <taxon>Cryptomycota</taxon>
        <taxon>Cryptomycota incertae sedis</taxon>
        <taxon>Rozella</taxon>
    </lineage>
</organism>
<reference evidence="3" key="1">
    <citation type="journal article" date="2018" name="Nat. Microbiol.">
        <title>Leveraging single-cell genomics to expand the fungal tree of life.</title>
        <authorList>
            <person name="Ahrendt S.R."/>
            <person name="Quandt C.A."/>
            <person name="Ciobanu D."/>
            <person name="Clum A."/>
            <person name="Salamov A."/>
            <person name="Andreopoulos B."/>
            <person name="Cheng J.F."/>
            <person name="Woyke T."/>
            <person name="Pelin A."/>
            <person name="Henrissat B."/>
            <person name="Reynolds N.K."/>
            <person name="Benny G.L."/>
            <person name="Smith M.E."/>
            <person name="James T.Y."/>
            <person name="Grigoriev I.V."/>
        </authorList>
    </citation>
    <scope>NUCLEOTIDE SEQUENCE [LARGE SCALE GENOMIC DNA]</scope>
    <source>
        <strain evidence="3">CSF55</strain>
    </source>
</reference>
<gene>
    <name evidence="2" type="ORF">ROZALSC1DRAFT_26352</name>
</gene>
<evidence type="ECO:0000256" key="1">
    <source>
        <dbReference type="SAM" id="Phobius"/>
    </source>
</evidence>
<sequence length="105" mass="12029">MALFYMVFLIIEFDLLIIAGIILNIYFIAVPVTVGIFAEFFFFVLGDILQNRRTNKVHILQGCQRQSKISAIFMKQICPLVFIIVNNLEYCFICYSGNSGIMYPG</sequence>
<dbReference type="EMBL" id="ML008828">
    <property type="protein sequence ID" value="RKP15556.1"/>
    <property type="molecule type" value="Genomic_DNA"/>
</dbReference>
<proteinExistence type="predicted"/>
<evidence type="ECO:0000313" key="2">
    <source>
        <dbReference type="EMBL" id="RKP15556.1"/>
    </source>
</evidence>
<evidence type="ECO:0000313" key="3">
    <source>
        <dbReference type="Proteomes" id="UP000281549"/>
    </source>
</evidence>